<feature type="compositionally biased region" description="Basic and acidic residues" evidence="2">
    <location>
        <begin position="71"/>
        <end position="82"/>
    </location>
</feature>
<evidence type="ECO:0000259" key="3">
    <source>
        <dbReference type="Pfam" id="PF03184"/>
    </source>
</evidence>
<dbReference type="GO" id="GO:0005634">
    <property type="term" value="C:nucleus"/>
    <property type="evidence" value="ECO:0007669"/>
    <property type="project" value="TreeGrafter"/>
</dbReference>
<gene>
    <name evidence="4" type="ORF">CSUB01_10811</name>
</gene>
<organism evidence="4 5">
    <name type="scientific">Colletotrichum sublineola</name>
    <name type="common">Sorghum anthracnose fungus</name>
    <dbReference type="NCBI Taxonomy" id="1173701"/>
    <lineage>
        <taxon>Eukaryota</taxon>
        <taxon>Fungi</taxon>
        <taxon>Dikarya</taxon>
        <taxon>Ascomycota</taxon>
        <taxon>Pezizomycotina</taxon>
        <taxon>Sordariomycetes</taxon>
        <taxon>Hypocreomycetidae</taxon>
        <taxon>Glomerellales</taxon>
        <taxon>Glomerellaceae</taxon>
        <taxon>Colletotrichum</taxon>
        <taxon>Colletotrichum graminicola species complex</taxon>
    </lineage>
</organism>
<comment type="caution">
    <text evidence="4">The sequence shown here is derived from an EMBL/GenBank/DDBJ whole genome shotgun (WGS) entry which is preliminary data.</text>
</comment>
<feature type="compositionally biased region" description="Polar residues" evidence="2">
    <location>
        <begin position="737"/>
        <end position="756"/>
    </location>
</feature>
<dbReference type="GO" id="GO:0003677">
    <property type="term" value="F:DNA binding"/>
    <property type="evidence" value="ECO:0007669"/>
    <property type="project" value="TreeGrafter"/>
</dbReference>
<feature type="domain" description="DDE-1" evidence="3">
    <location>
        <begin position="336"/>
        <end position="441"/>
    </location>
</feature>
<dbReference type="InterPro" id="IPR004875">
    <property type="entry name" value="DDE_SF_endonuclease_dom"/>
</dbReference>
<dbReference type="InterPro" id="IPR050863">
    <property type="entry name" value="CenT-Element_Derived"/>
</dbReference>
<feature type="compositionally biased region" description="Acidic residues" evidence="2">
    <location>
        <begin position="696"/>
        <end position="710"/>
    </location>
</feature>
<reference evidence="5" key="1">
    <citation type="journal article" date="2014" name="Genome Announc.">
        <title>Draft genome sequence of Colletotrichum sublineola, a destructive pathogen of cultivated sorghum.</title>
        <authorList>
            <person name="Baroncelli R."/>
            <person name="Sanz-Martin J.M."/>
            <person name="Rech G.E."/>
            <person name="Sukno S.A."/>
            <person name="Thon M.R."/>
        </authorList>
    </citation>
    <scope>NUCLEOTIDE SEQUENCE [LARGE SCALE GENOMIC DNA]</scope>
    <source>
        <strain evidence="5">TX430BB</strain>
    </source>
</reference>
<protein>
    <submittedName>
        <fullName evidence="4">Putative transposase</fullName>
    </submittedName>
</protein>
<keyword evidence="5" id="KW-1185">Reference proteome</keyword>
<evidence type="ECO:0000256" key="2">
    <source>
        <dbReference type="SAM" id="MobiDB-lite"/>
    </source>
</evidence>
<evidence type="ECO:0000313" key="4">
    <source>
        <dbReference type="EMBL" id="KDN61738.1"/>
    </source>
</evidence>
<dbReference type="STRING" id="1173701.A0A066WXZ4"/>
<dbReference type="PANTHER" id="PTHR19303">
    <property type="entry name" value="TRANSPOSON"/>
    <property type="match status" value="1"/>
</dbReference>
<dbReference type="OrthoDB" id="5103739at2759"/>
<evidence type="ECO:0000256" key="1">
    <source>
        <dbReference type="SAM" id="Coils"/>
    </source>
</evidence>
<feature type="region of interest" description="Disordered" evidence="2">
    <location>
        <begin position="775"/>
        <end position="810"/>
    </location>
</feature>
<name>A0A066WXZ4_COLSU</name>
<dbReference type="Gene3D" id="1.10.10.10">
    <property type="entry name" value="Winged helix-like DNA-binding domain superfamily/Winged helix DNA-binding domain"/>
    <property type="match status" value="1"/>
</dbReference>
<dbReference type="eggNOG" id="ENOG502S2DF">
    <property type="taxonomic scope" value="Eukaryota"/>
</dbReference>
<accession>A0A066WXZ4</accession>
<feature type="coiled-coil region" evidence="1">
    <location>
        <begin position="562"/>
        <end position="594"/>
    </location>
</feature>
<dbReference type="AlphaFoldDB" id="A0A066WXZ4"/>
<dbReference type="EMBL" id="JMSE01001390">
    <property type="protein sequence ID" value="KDN61738.1"/>
    <property type="molecule type" value="Genomic_DNA"/>
</dbReference>
<dbReference type="Pfam" id="PF03184">
    <property type="entry name" value="DDE_1"/>
    <property type="match status" value="1"/>
</dbReference>
<sequence length="810" mass="92365">MPRQCDKHMTPAKKAAQLLFAAQQQAGRDRPGKKASAVPTIRQLARDYGVSDMSIRRHLQTLRRGGNLRASPEEGGRPRSLTDAEDTALGAFVIWLDQAGFPALPLQVEETANFLRNLRGLPPVSVHFVRSWLADHPELEARGTIKPVEVLRRGAELDPVPIEDFFTRLRGVVRDYDLGPSDIWNADESGCRIGCINGQVHVIVLKRPRHCRQPEVIDPANRESCTVVGCGNAIGDSIPVYMIFKAWPVTAWVDYQIQERVRFAHSTTGFSSQEVMMDYIRHFNTESYEYSAKYRRMGHLFGDYFGIDAYGCGSYTFEYNLPNGQSTTGCRPYHNYRHTMELLKRPYRLLLLDGFSGHVSLVLMEYCIRYDIILGFFPAHITHILQPMDVGVFQPFKKAQQQVLRNHIRDGNLMFTRGDFVSSLRTMTNAAFTKRNIMNGFEKAGIWPIRDDIILARLVRKIQESKAEIPSRLICFLPDEDRFNKAMITAEYIEEKYGQQWSPHSKKGYKMLKQVISEGALTHKYGLQHIHDRNTRLSTLQRKKQARRGVKPSQSFVTSVTIADIREAREKQIAEATQAEQRQQKAIIKRLTREDEKKVRAKYSATKYQLVDGYMKRLSFKQWLDHTGEGQNYIPFEASDSRWHEEKAPNFTIDVNPAPHPQHILNRFKYTARPLSQVDVNQALADAAREAAGLDFDPDDFENIDDPIEEDNNKPASGDESVDIPGHDDDDDEVLSLQPSPSTQLIQETTSQAPQQYKSKYHSIKAQINNWRSTGIVDNNPHTPPLTQPKRKQQHMVYDGSSDSSVAILL</sequence>
<dbReference type="Proteomes" id="UP000027238">
    <property type="component" value="Unassembled WGS sequence"/>
</dbReference>
<dbReference type="PANTHER" id="PTHR19303:SF74">
    <property type="entry name" value="POGO TRANSPOSABLE ELEMENT WITH KRAB DOMAIN"/>
    <property type="match status" value="1"/>
</dbReference>
<dbReference type="OMA" id="MEYCIRY"/>
<feature type="region of interest" description="Disordered" evidence="2">
    <location>
        <begin position="692"/>
        <end position="756"/>
    </location>
</feature>
<proteinExistence type="predicted"/>
<feature type="region of interest" description="Disordered" evidence="2">
    <location>
        <begin position="61"/>
        <end position="82"/>
    </location>
</feature>
<dbReference type="InterPro" id="IPR036388">
    <property type="entry name" value="WH-like_DNA-bd_sf"/>
</dbReference>
<evidence type="ECO:0000313" key="5">
    <source>
        <dbReference type="Proteomes" id="UP000027238"/>
    </source>
</evidence>
<dbReference type="HOGENOM" id="CLU_018683_0_0_1"/>
<keyword evidence="1" id="KW-0175">Coiled coil</keyword>
<feature type="compositionally biased region" description="Polar residues" evidence="2">
    <location>
        <begin position="801"/>
        <end position="810"/>
    </location>
</feature>